<reference evidence="7" key="2">
    <citation type="journal article" date="2010" name="Stand. Genomic Sci.">
        <title>Complete genome sequence of Thermaerobacter marianensis type strain (7p75aT).</title>
        <authorList>
            <person name="Han C."/>
            <person name="Gu W."/>
            <person name="Zhang X."/>
            <person name="Lapidus A."/>
            <person name="Nolan M."/>
            <person name="Copeland A."/>
            <person name="Lucas S."/>
            <person name="Glavina Del Rio T."/>
            <person name="Tice H."/>
            <person name="Cheng J."/>
            <person name="Tapia R."/>
            <person name="Goodwin L."/>
            <person name="Pitluck S."/>
            <person name="Pagani I."/>
            <person name="Ivanova N."/>
            <person name="Mavromatis K."/>
            <person name="Mikhailova N."/>
            <person name="Pati A."/>
            <person name="Chen A."/>
            <person name="Palaniappan K."/>
            <person name="Land M."/>
            <person name="Hauser L."/>
            <person name="Chang Y."/>
            <person name="Jeffries C."/>
            <person name="Schneider S."/>
            <person name="Rohde M."/>
            <person name="Goker M."/>
            <person name="Pukall R."/>
            <person name="Woyke T."/>
            <person name="Bristow J."/>
            <person name="Eisen J."/>
            <person name="Markowitz V."/>
            <person name="Hugenholtz P."/>
            <person name="Kyrpides N."/>
            <person name="Klenk H."/>
            <person name="Detter J."/>
        </authorList>
    </citation>
    <scope>NUCLEOTIDE SEQUENCE [LARGE SCALE GENOMIC DNA]</scope>
    <source>
        <strain evidence="7">ATCC 700841 / DSM 12885 / JCM 10246 / 7p75a</strain>
    </source>
</reference>
<dbReference type="PIRSF" id="PIRSF016839">
    <property type="entry name" value="PhP"/>
    <property type="match status" value="1"/>
</dbReference>
<proteinExistence type="inferred from homology"/>
<dbReference type="SUPFAM" id="SSF51556">
    <property type="entry name" value="Metallo-dependent hydrolases"/>
    <property type="match status" value="1"/>
</dbReference>
<feature type="binding site" evidence="4">
    <location>
        <position position="206"/>
    </location>
    <ligand>
        <name>Zn(2+)</name>
        <dbReference type="ChEBI" id="CHEBI:29105"/>
        <label>2</label>
    </ligand>
</feature>
<feature type="binding site" description="via carbamate group" evidence="4">
    <location>
        <position position="145"/>
    </location>
    <ligand>
        <name>Zn(2+)</name>
        <dbReference type="ChEBI" id="CHEBI:29105"/>
        <label>2</label>
    </ligand>
</feature>
<accession>E6SI98</accession>
<keyword evidence="1 4" id="KW-0479">Metal-binding</keyword>
<organism evidence="6 7">
    <name type="scientific">Thermaerobacter marianensis (strain ATCC 700841 / DSM 12885 / JCM 10246 / 7p75a)</name>
    <dbReference type="NCBI Taxonomy" id="644966"/>
    <lineage>
        <taxon>Bacteria</taxon>
        <taxon>Bacillati</taxon>
        <taxon>Bacillota</taxon>
        <taxon>Clostridia</taxon>
        <taxon>Eubacteriales</taxon>
        <taxon>Clostridiales Family XVII. Incertae Sedis</taxon>
        <taxon>Thermaerobacter</taxon>
    </lineage>
</organism>
<feature type="binding site" evidence="4">
    <location>
        <position position="266"/>
    </location>
    <ligand>
        <name>Zn(2+)</name>
        <dbReference type="ChEBI" id="CHEBI:29105"/>
        <label>1</label>
    </ligand>
</feature>
<feature type="modified residue" description="N6-carboxylysine" evidence="3 5">
    <location>
        <position position="145"/>
    </location>
</feature>
<protein>
    <submittedName>
        <fullName evidence="6">Aryldialkylphosphatase</fullName>
        <ecNumber evidence="6">3.1.8.1</ecNumber>
    </submittedName>
</protein>
<dbReference type="EMBL" id="CP002344">
    <property type="protein sequence ID" value="ADU51909.1"/>
    <property type="molecule type" value="Genomic_DNA"/>
</dbReference>
<comment type="cofactor">
    <cofactor evidence="4">
        <name>a divalent metal cation</name>
        <dbReference type="ChEBI" id="CHEBI:60240"/>
    </cofactor>
    <text evidence="4">Binds 2 divalent metal cations per subunit.</text>
</comment>
<evidence type="ECO:0000256" key="2">
    <source>
        <dbReference type="ARBA" id="ARBA00022801"/>
    </source>
</evidence>
<feature type="binding site" evidence="4">
    <location>
        <position position="23"/>
    </location>
    <ligand>
        <name>Zn(2+)</name>
        <dbReference type="ChEBI" id="CHEBI:29105"/>
        <label>1</label>
    </ligand>
</feature>
<name>E6SI98_THEM7</name>
<dbReference type="PANTHER" id="PTHR10819">
    <property type="entry name" value="PHOSPHOTRIESTERASE-RELATED"/>
    <property type="match status" value="1"/>
</dbReference>
<feature type="binding site" evidence="4">
    <location>
        <position position="178"/>
    </location>
    <ligand>
        <name>Zn(2+)</name>
        <dbReference type="ChEBI" id="CHEBI:29105"/>
        <label>2</label>
    </ligand>
</feature>
<keyword evidence="7" id="KW-1185">Reference proteome</keyword>
<dbReference type="OrthoDB" id="105927at2"/>
<evidence type="ECO:0000256" key="3">
    <source>
        <dbReference type="PIRSR" id="PIRSR601559-50"/>
    </source>
</evidence>
<dbReference type="GO" id="GO:0004063">
    <property type="term" value="F:aryldialkylphosphatase activity"/>
    <property type="evidence" value="ECO:0007669"/>
    <property type="project" value="UniProtKB-EC"/>
</dbReference>
<evidence type="ECO:0000256" key="5">
    <source>
        <dbReference type="PROSITE-ProRule" id="PRU00679"/>
    </source>
</evidence>
<dbReference type="AlphaFoldDB" id="E6SI98"/>
<dbReference type="GO" id="GO:0008270">
    <property type="term" value="F:zinc ion binding"/>
    <property type="evidence" value="ECO:0007669"/>
    <property type="project" value="InterPro"/>
</dbReference>
<evidence type="ECO:0000256" key="1">
    <source>
        <dbReference type="ARBA" id="ARBA00022723"/>
    </source>
</evidence>
<dbReference type="STRING" id="644966.Tmar_1808"/>
<evidence type="ECO:0000256" key="4">
    <source>
        <dbReference type="PIRSR" id="PIRSR601559-51"/>
    </source>
</evidence>
<dbReference type="CDD" id="cd00530">
    <property type="entry name" value="PTE"/>
    <property type="match status" value="1"/>
</dbReference>
<reference evidence="6 7" key="1">
    <citation type="journal article" date="2010" name="Stand. Genomic Sci.">
        <title>Complete genome sequence of Thermaerobacter marianensis type strain (7p75a).</title>
        <authorList>
            <person name="Han C."/>
            <person name="Gu W."/>
            <person name="Zhang X."/>
            <person name="Lapidus A."/>
            <person name="Nolan M."/>
            <person name="Copeland A."/>
            <person name="Lucas S."/>
            <person name="Del Rio T.G."/>
            <person name="Tice H."/>
            <person name="Cheng J.F."/>
            <person name="Tapia R."/>
            <person name="Goodwin L."/>
            <person name="Pitluck S."/>
            <person name="Pagani I."/>
            <person name="Ivanova N."/>
            <person name="Mavromatis K."/>
            <person name="Mikhailova N."/>
            <person name="Pati A."/>
            <person name="Chen A."/>
            <person name="Palaniappan K."/>
            <person name="Land M."/>
            <person name="Hauser L."/>
            <person name="Chang Y.J."/>
            <person name="Jeffries C.D."/>
            <person name="Schneider S."/>
            <person name="Rohde M."/>
            <person name="Goker M."/>
            <person name="Pukall R."/>
            <person name="Woyke T."/>
            <person name="Bristow J."/>
            <person name="Eisen J.A."/>
            <person name="Markowitz V."/>
            <person name="Hugenholtz P."/>
            <person name="Kyrpides N.C."/>
            <person name="Klenk H.P."/>
            <person name="Detter J.C."/>
        </authorList>
    </citation>
    <scope>NUCLEOTIDE SEQUENCE [LARGE SCALE GENOMIC DNA]</scope>
    <source>
        <strain evidence="7">ATCC 700841 / DSM 12885 / JCM 10246 / 7p75a</strain>
    </source>
</reference>
<feature type="binding site" description="via carbamate group" evidence="4">
    <location>
        <position position="145"/>
    </location>
    <ligand>
        <name>Zn(2+)</name>
        <dbReference type="ChEBI" id="CHEBI:29105"/>
        <label>1</label>
    </ligand>
</feature>
<dbReference type="KEGG" id="tmr:Tmar_1808"/>
<evidence type="ECO:0000313" key="7">
    <source>
        <dbReference type="Proteomes" id="UP000008915"/>
    </source>
</evidence>
<feature type="binding site" evidence="4">
    <location>
        <position position="25"/>
    </location>
    <ligand>
        <name>Zn(2+)</name>
        <dbReference type="ChEBI" id="CHEBI:29105"/>
        <label>1</label>
    </ligand>
</feature>
<dbReference type="RefSeq" id="WP_013496210.1">
    <property type="nucleotide sequence ID" value="NC_014831.1"/>
</dbReference>
<dbReference type="PANTHER" id="PTHR10819:SF3">
    <property type="entry name" value="PHOSPHOTRIESTERASE-RELATED PROTEIN"/>
    <property type="match status" value="1"/>
</dbReference>
<comment type="similarity">
    <text evidence="5">Belongs to the metallo-dependent hydrolases superfamily. Phosphotriesterase family.</text>
</comment>
<evidence type="ECO:0000313" key="6">
    <source>
        <dbReference type="EMBL" id="ADU51909.1"/>
    </source>
</evidence>
<gene>
    <name evidence="6" type="ordered locus">Tmar_1808</name>
</gene>
<dbReference type="PROSITE" id="PS51347">
    <property type="entry name" value="PHOSPHOTRIESTERASE_2"/>
    <property type="match status" value="1"/>
</dbReference>
<dbReference type="HOGENOM" id="CLU_054760_1_0_9"/>
<dbReference type="InterPro" id="IPR032466">
    <property type="entry name" value="Metal_Hydrolase"/>
</dbReference>
<dbReference type="Pfam" id="PF02126">
    <property type="entry name" value="PTE"/>
    <property type="match status" value="1"/>
</dbReference>
<dbReference type="Gene3D" id="3.20.20.140">
    <property type="entry name" value="Metal-dependent hydrolases"/>
    <property type="match status" value="1"/>
</dbReference>
<dbReference type="Proteomes" id="UP000008915">
    <property type="component" value="Chromosome"/>
</dbReference>
<dbReference type="eggNOG" id="COG1735">
    <property type="taxonomic scope" value="Bacteria"/>
</dbReference>
<dbReference type="InterPro" id="IPR001559">
    <property type="entry name" value="Phosphotriesterase"/>
</dbReference>
<keyword evidence="2 6" id="KW-0378">Hydrolase</keyword>
<sequence>MGRTVNTVTGPVRPEDLGKTLVHEHFVFGYPGFHGDLTMAPYDRQRALDVGLDVARRVMAHGVRTVVDATPNDCGRDPELLWEISERTGLQIICSTGYYYEGEGAPAYFKFRGAFGNAEEEIYEMFMRELTEGIGGTGIKAGVIKLASSKGAITEYEQMFFRAAARAQRETGVPIITHTQEGTMGPEQAELLVREGADPRRIIIGHMDGNTDIAYHLATLAHGVFIAFDRYGIQSFVGMPSDAARNALVTGLISLGYGDRIMLSHDSVNFWLGRPVQWPPALRDLLAAWHPTHLFEDVVPALVQAGVRPEVLDGIFTRNPARLFGGDDGAV</sequence>
<dbReference type="EC" id="3.1.8.1" evidence="6"/>